<evidence type="ECO:0000256" key="8">
    <source>
        <dbReference type="ARBA" id="ARBA00022723"/>
    </source>
</evidence>
<proteinExistence type="inferred from homology"/>
<keyword evidence="12" id="KW-0460">Magnesium</keyword>
<feature type="region of interest" description="Allosteric domain" evidence="19">
    <location>
        <begin position="936"/>
        <end position="1073"/>
    </location>
</feature>
<feature type="binding site" evidence="19">
    <location>
        <position position="828"/>
    </location>
    <ligand>
        <name>Mg(2+)</name>
        <dbReference type="ChEBI" id="CHEBI:18420"/>
        <label>3</label>
    </ligand>
</feature>
<dbReference type="PROSITE" id="PS00866">
    <property type="entry name" value="CPSASE_1"/>
    <property type="match status" value="1"/>
</dbReference>
<dbReference type="InterPro" id="IPR005479">
    <property type="entry name" value="CPAse_ATP-bd"/>
</dbReference>
<evidence type="ECO:0000256" key="11">
    <source>
        <dbReference type="ARBA" id="ARBA00022840"/>
    </source>
</evidence>
<dbReference type="InterPro" id="IPR005483">
    <property type="entry name" value="CPSase_dom"/>
</dbReference>
<dbReference type="EC" id="6.3.5.5" evidence="19"/>
<feature type="binding site" evidence="19">
    <location>
        <position position="840"/>
    </location>
    <ligand>
        <name>Mn(2+)</name>
        <dbReference type="ChEBI" id="CHEBI:29035"/>
        <label>4</label>
    </ligand>
</feature>
<dbReference type="InterPro" id="IPR033937">
    <property type="entry name" value="MGS_CPS_CarB"/>
</dbReference>
<feature type="domain" description="MGS-like" evidence="21">
    <location>
        <begin position="936"/>
        <end position="1073"/>
    </location>
</feature>
<dbReference type="GO" id="GO:0005737">
    <property type="term" value="C:cytoplasm"/>
    <property type="evidence" value="ECO:0007669"/>
    <property type="project" value="TreeGrafter"/>
</dbReference>
<comment type="caution">
    <text evidence="19">Lacks conserved residue(s) required for the propagation of feature annotation.</text>
</comment>
<dbReference type="GO" id="GO:0006541">
    <property type="term" value="P:glutamine metabolic process"/>
    <property type="evidence" value="ECO:0007669"/>
    <property type="project" value="TreeGrafter"/>
</dbReference>
<sequence>MPKRTDIQSILIIGAGPIVIGQACEFDYSGAQACKALREEGYRVILVNSNPATIMTDPEMADAVYVEPIQWQVVANIIERERPDVVLPTMGGQTALNCALDLDRHGVLAQFGVEMIGATKAAIDMAEDREAFRQAMARIGLDTPRAHVAHSMEQAAEAQRDIGFPTIIRPSFTLGGSGGGIAYNAEEFNDICERGLDLSPTNELLIEESVLGWKEFEMEVVRDRADNGIIICAIENLDPMGVHTGDSITVAPAQTLTDKEYQLMRDASLAVLREIGVETGGSNVQFAINPDNGRLVVIEMNPRVSRSSALASKATGFPIAKVAAKLAVGYTLDELRNEITGGLTPASFEPSIDYVVTKIPRFTFEKFMRTKPVLTTQMKSVGEVMAIGRTFQESLQKALRGLENGLEGLDPRLPATDSDFVDTVTRELRLPGPERLLWVADGFRAGLDLDTVFGHTWIDRWFLAQVEDLVSREQALAGCALANLDEAAMRSLKRRGFSDARIARLIDEDEHAVRAHRRGLGVRPVYKRVDSCAAEFATATAYMYSTYEEEDEAAPTDRRKIMILGGGPNRIGQGIEFDYCCVHAALALREDGYETIMVNCNPETVSTDYDTSDRLYFEPLTLEDVLEIVETEQPEGIVIQYGGQTPLKLARDLEAFGAPIIGTTPDSIDLAEDRERFQGLINAAALQQPPNRTATSADEAFRLAEEIGYPLVVRPSYVLGGRAMEIVYQESELAQYMREAVKVSNDSPVLLDRFLDDAIEVDVDAICDGQDVLIGGIMEHIEQAGVHSGDSACSLPPYSLAPQVSDRLREQMREMALRLGVVGLMNAQFAIKGDEVFVLEVNPRASRTVPFVSKAIGLPLAKIAARCMVGQMLADQGVTREVVPAVYAVKEAVFPFIKFPGVDPILGPEMKSTGEVMGIGPHFGEAYAKSQLAAGVELPQSGCVFISVRDEDKPSAPAVARDLLRKGFRLVATQGTAAILHQAGIDCEGINKVAEGRPHIVDAIKNGGIDLIINTTEGRQAIADSFSIRREALHHKVCYTTTMAGARATCQALDYLESNTVRSLQDLHTEASA</sequence>
<evidence type="ECO:0000313" key="23">
    <source>
        <dbReference type="Proteomes" id="UP000315400"/>
    </source>
</evidence>
<dbReference type="NCBIfam" id="NF003671">
    <property type="entry name" value="PRK05294.1"/>
    <property type="match status" value="1"/>
</dbReference>
<comment type="cofactor">
    <cofactor evidence="1">
        <name>Mn(2+)</name>
        <dbReference type="ChEBI" id="CHEBI:29035"/>
    </cofactor>
</comment>
<dbReference type="PANTHER" id="PTHR11405:SF53">
    <property type="entry name" value="CARBAMOYL-PHOSPHATE SYNTHASE [AMMONIA], MITOCHONDRIAL"/>
    <property type="match status" value="1"/>
</dbReference>
<dbReference type="InterPro" id="IPR011761">
    <property type="entry name" value="ATP-grasp"/>
</dbReference>
<dbReference type="PROSITE" id="PS00867">
    <property type="entry name" value="CPSASE_2"/>
    <property type="match status" value="2"/>
</dbReference>
<feature type="binding site" evidence="19">
    <location>
        <position position="299"/>
    </location>
    <ligand>
        <name>Mg(2+)</name>
        <dbReference type="ChEBI" id="CHEBI:18420"/>
        <label>2</label>
    </ligand>
</feature>
<dbReference type="NCBIfam" id="NF009455">
    <property type="entry name" value="PRK12815.1"/>
    <property type="match status" value="1"/>
</dbReference>
<dbReference type="InterPro" id="IPR016185">
    <property type="entry name" value="PreATP-grasp_dom_sf"/>
</dbReference>
<comment type="function">
    <text evidence="17 19">Large subunit of the glutamine-dependent carbamoyl phosphate synthetase (CPSase). CPSase catalyzes the formation of carbamoyl phosphate from the ammonia moiety of glutamine, carbonate, and phosphate donated by ATP, constituting the first step of 2 biosynthetic pathways, one leading to arginine and/or urea and the other to pyrimidine nucleotides. The large subunit (synthetase) binds the substrates ammonia (free or transferred from glutamine from the small subunit), hydrogencarbonate and ATP and carries out an ATP-coupled ligase reaction, activating hydrogencarbonate by forming carboxy phosphate which reacts with ammonia to form carbamoyl phosphate.</text>
</comment>
<evidence type="ECO:0000256" key="5">
    <source>
        <dbReference type="ARBA" id="ARBA00022571"/>
    </source>
</evidence>
<feature type="binding site" evidence="19">
    <location>
        <position position="242"/>
    </location>
    <ligand>
        <name>ATP</name>
        <dbReference type="ChEBI" id="CHEBI:30616"/>
        <label>1</label>
    </ligand>
</feature>
<evidence type="ECO:0000256" key="18">
    <source>
        <dbReference type="ARBA" id="ARBA00062056"/>
    </source>
</evidence>
<feature type="binding site" evidence="19">
    <location>
        <position position="828"/>
    </location>
    <ligand>
        <name>Mn(2+)</name>
        <dbReference type="ChEBI" id="CHEBI:29035"/>
        <label>3</label>
    </ligand>
</feature>
<dbReference type="HAMAP" id="MF_01210_A">
    <property type="entry name" value="CPSase_L_chain_A"/>
    <property type="match status" value="1"/>
</dbReference>
<keyword evidence="9 19" id="KW-0677">Repeat</keyword>
<keyword evidence="10 19" id="KW-0547">Nucleotide-binding</keyword>
<dbReference type="GO" id="GO:0006526">
    <property type="term" value="P:L-arginine biosynthetic process"/>
    <property type="evidence" value="ECO:0007669"/>
    <property type="project" value="UniProtKB-UniRule"/>
</dbReference>
<feature type="binding site" evidence="19">
    <location>
        <position position="176"/>
    </location>
    <ligand>
        <name>ATP</name>
        <dbReference type="ChEBI" id="CHEBI:30616"/>
        <label>1</label>
    </ligand>
</feature>
<keyword evidence="13 19" id="KW-0665">Pyrimidine biosynthesis</keyword>
<dbReference type="InterPro" id="IPR036914">
    <property type="entry name" value="MGS-like_dom_sf"/>
</dbReference>
<dbReference type="FunFam" id="3.30.1490.20:FF:000001">
    <property type="entry name" value="Carbamoyl-phosphate synthase large chain"/>
    <property type="match status" value="1"/>
</dbReference>
<evidence type="ECO:0000259" key="20">
    <source>
        <dbReference type="PROSITE" id="PS50975"/>
    </source>
</evidence>
<dbReference type="Pfam" id="PF02142">
    <property type="entry name" value="MGS"/>
    <property type="match status" value="1"/>
</dbReference>
<feature type="region of interest" description="Oligomerization domain" evidence="19">
    <location>
        <begin position="404"/>
        <end position="553"/>
    </location>
</feature>
<comment type="caution">
    <text evidence="22">The sequence shown here is derived from an EMBL/GenBank/DDBJ whole genome shotgun (WGS) entry which is preliminary data.</text>
</comment>
<feature type="binding site" evidence="19">
    <location>
        <position position="785"/>
    </location>
    <ligand>
        <name>ATP</name>
        <dbReference type="ChEBI" id="CHEBI:30616"/>
        <label>2</label>
    </ligand>
</feature>
<feature type="binding site" evidence="19">
    <location>
        <position position="210"/>
    </location>
    <ligand>
        <name>ATP</name>
        <dbReference type="ChEBI" id="CHEBI:30616"/>
        <label>1</label>
    </ligand>
</feature>
<feature type="binding site" evidence="19">
    <location>
        <position position="786"/>
    </location>
    <ligand>
        <name>ATP</name>
        <dbReference type="ChEBI" id="CHEBI:30616"/>
        <label>2</label>
    </ligand>
</feature>
<evidence type="ECO:0000256" key="3">
    <source>
        <dbReference type="ARBA" id="ARBA00005077"/>
    </source>
</evidence>
<feature type="binding site" evidence="19">
    <location>
        <position position="129"/>
    </location>
    <ligand>
        <name>ATP</name>
        <dbReference type="ChEBI" id="CHEBI:30616"/>
        <label>1</label>
    </ligand>
</feature>
<evidence type="ECO:0000256" key="14">
    <source>
        <dbReference type="ARBA" id="ARBA00023211"/>
    </source>
</evidence>
<evidence type="ECO:0000256" key="17">
    <source>
        <dbReference type="ARBA" id="ARBA00057223"/>
    </source>
</evidence>
<dbReference type="STRING" id="1260251.SPISAL_03055"/>
<name>A0A540VRR5_9GAMM</name>
<dbReference type="InterPro" id="IPR005480">
    <property type="entry name" value="CPSase_lsu_oligo"/>
</dbReference>
<evidence type="ECO:0000256" key="6">
    <source>
        <dbReference type="ARBA" id="ARBA00022598"/>
    </source>
</evidence>
<evidence type="ECO:0000256" key="15">
    <source>
        <dbReference type="ARBA" id="ARBA00047359"/>
    </source>
</evidence>
<dbReference type="Gene3D" id="1.10.1030.10">
    <property type="entry name" value="Carbamoyl-phosphate synthetase, large subunit oligomerisation domain"/>
    <property type="match status" value="1"/>
</dbReference>
<comment type="catalytic activity">
    <reaction evidence="16 19">
        <text>hydrogencarbonate + L-glutamine + 2 ATP + H2O = carbamoyl phosphate + L-glutamate + 2 ADP + phosphate + 2 H(+)</text>
        <dbReference type="Rhea" id="RHEA:18633"/>
        <dbReference type="ChEBI" id="CHEBI:15377"/>
        <dbReference type="ChEBI" id="CHEBI:15378"/>
        <dbReference type="ChEBI" id="CHEBI:17544"/>
        <dbReference type="ChEBI" id="CHEBI:29985"/>
        <dbReference type="ChEBI" id="CHEBI:30616"/>
        <dbReference type="ChEBI" id="CHEBI:43474"/>
        <dbReference type="ChEBI" id="CHEBI:58228"/>
        <dbReference type="ChEBI" id="CHEBI:58359"/>
        <dbReference type="ChEBI" id="CHEBI:456216"/>
        <dbReference type="EC" id="6.3.5.5"/>
    </reaction>
</comment>
<evidence type="ECO:0000256" key="13">
    <source>
        <dbReference type="ARBA" id="ARBA00022975"/>
    </source>
</evidence>
<comment type="cofactor">
    <cofactor evidence="19">
        <name>Mg(2+)</name>
        <dbReference type="ChEBI" id="CHEBI:18420"/>
    </cofactor>
    <cofactor evidence="19">
        <name>Mn(2+)</name>
        <dbReference type="ChEBI" id="CHEBI:29035"/>
    </cofactor>
    <text evidence="19">Binds 4 Mg(2+) or Mn(2+) ions per subunit.</text>
</comment>
<keyword evidence="14" id="KW-0464">Manganese</keyword>
<feature type="binding site" evidence="19">
    <location>
        <position position="285"/>
    </location>
    <ligand>
        <name>Mg(2+)</name>
        <dbReference type="ChEBI" id="CHEBI:18420"/>
        <label>1</label>
    </ligand>
</feature>
<evidence type="ECO:0000313" key="22">
    <source>
        <dbReference type="EMBL" id="TQE99454.1"/>
    </source>
</evidence>
<dbReference type="CDD" id="cd01424">
    <property type="entry name" value="MGS_CPS_II"/>
    <property type="match status" value="1"/>
</dbReference>
<feature type="binding site" evidence="19">
    <location>
        <position position="285"/>
    </location>
    <ligand>
        <name>ATP</name>
        <dbReference type="ChEBI" id="CHEBI:30616"/>
        <label>1</label>
    </ligand>
</feature>
<comment type="pathway">
    <text evidence="3 19">Amino-acid biosynthesis; L-arginine biosynthesis; carbamoyl phosphate from bicarbonate: step 1/1.</text>
</comment>
<feature type="binding site" evidence="19">
    <location>
        <position position="299"/>
    </location>
    <ligand>
        <name>ATP</name>
        <dbReference type="ChEBI" id="CHEBI:30616"/>
        <label>1</label>
    </ligand>
</feature>
<feature type="binding site" evidence="19">
    <location>
        <position position="299"/>
    </location>
    <ligand>
        <name>Mn(2+)</name>
        <dbReference type="ChEBI" id="CHEBI:29035"/>
        <label>1</label>
    </ligand>
</feature>
<feature type="binding site" evidence="19">
    <location>
        <position position="787"/>
    </location>
    <ligand>
        <name>ATP</name>
        <dbReference type="ChEBI" id="CHEBI:30616"/>
        <label>2</label>
    </ligand>
</feature>
<feature type="binding site" evidence="19">
    <location>
        <position position="714"/>
    </location>
    <ligand>
        <name>ATP</name>
        <dbReference type="ChEBI" id="CHEBI:30616"/>
        <label>2</label>
    </ligand>
</feature>
<dbReference type="Gene3D" id="3.40.50.20">
    <property type="match status" value="2"/>
</dbReference>
<feature type="binding site" evidence="19">
    <location>
        <position position="243"/>
    </location>
    <ligand>
        <name>ATP</name>
        <dbReference type="ChEBI" id="CHEBI:30616"/>
        <label>1</label>
    </ligand>
</feature>
<dbReference type="SUPFAM" id="SSF56059">
    <property type="entry name" value="Glutathione synthetase ATP-binding domain-like"/>
    <property type="match status" value="2"/>
</dbReference>
<feature type="binding site" evidence="19">
    <location>
        <position position="175"/>
    </location>
    <ligand>
        <name>ATP</name>
        <dbReference type="ChEBI" id="CHEBI:30616"/>
        <label>1</label>
    </ligand>
</feature>
<evidence type="ECO:0000256" key="12">
    <source>
        <dbReference type="ARBA" id="ARBA00022842"/>
    </source>
</evidence>
<evidence type="ECO:0000256" key="7">
    <source>
        <dbReference type="ARBA" id="ARBA00022605"/>
    </source>
</evidence>
<dbReference type="InterPro" id="IPR058047">
    <property type="entry name" value="CPSase_preATP-grasp"/>
</dbReference>
<feature type="binding site" evidence="19">
    <location>
        <position position="241"/>
    </location>
    <ligand>
        <name>ATP</name>
        <dbReference type="ChEBI" id="CHEBI:30616"/>
        <label>1</label>
    </ligand>
</feature>
<feature type="binding site" evidence="19">
    <location>
        <position position="840"/>
    </location>
    <ligand>
        <name>Mg(2+)</name>
        <dbReference type="ChEBI" id="CHEBI:18420"/>
        <label>4</label>
    </ligand>
</feature>
<evidence type="ECO:0000256" key="2">
    <source>
        <dbReference type="ARBA" id="ARBA00004812"/>
    </source>
</evidence>
<feature type="binding site" evidence="19">
    <location>
        <position position="788"/>
    </location>
    <ligand>
        <name>ATP</name>
        <dbReference type="ChEBI" id="CHEBI:30616"/>
        <label>2</label>
    </ligand>
</feature>
<feature type="binding site" evidence="19">
    <location>
        <position position="301"/>
    </location>
    <ligand>
        <name>Mg(2+)</name>
        <dbReference type="ChEBI" id="CHEBI:18420"/>
        <label>2</label>
    </ligand>
</feature>
<feature type="binding site" evidence="19">
    <location>
        <position position="842"/>
    </location>
    <ligand>
        <name>Mn(2+)</name>
        <dbReference type="ChEBI" id="CHEBI:29035"/>
        <label>4</label>
    </ligand>
</feature>
<dbReference type="PROSITE" id="PS50975">
    <property type="entry name" value="ATP_GRASP"/>
    <property type="match status" value="2"/>
</dbReference>
<feature type="binding site" evidence="19">
    <location>
        <position position="215"/>
    </location>
    <ligand>
        <name>ATP</name>
        <dbReference type="ChEBI" id="CHEBI:30616"/>
        <label>1</label>
    </ligand>
</feature>
<evidence type="ECO:0000256" key="1">
    <source>
        <dbReference type="ARBA" id="ARBA00001936"/>
    </source>
</evidence>
<feature type="binding site" evidence="19">
    <location>
        <position position="753"/>
    </location>
    <ligand>
        <name>ATP</name>
        <dbReference type="ChEBI" id="CHEBI:30616"/>
        <label>2</label>
    </ligand>
</feature>
<accession>A0A540VRR5</accession>
<dbReference type="GO" id="GO:0004088">
    <property type="term" value="F:carbamoyl-phosphate synthase (glutamine-hydrolyzing) activity"/>
    <property type="evidence" value="ECO:0007669"/>
    <property type="project" value="UniProtKB-UniRule"/>
</dbReference>
<comment type="catalytic activity">
    <reaction evidence="15 19">
        <text>hydrogencarbonate + NH4(+) + 2 ATP = carbamoyl phosphate + 2 ADP + phosphate + 2 H(+)</text>
        <dbReference type="Rhea" id="RHEA:18029"/>
        <dbReference type="ChEBI" id="CHEBI:15378"/>
        <dbReference type="ChEBI" id="CHEBI:17544"/>
        <dbReference type="ChEBI" id="CHEBI:28938"/>
        <dbReference type="ChEBI" id="CHEBI:30616"/>
        <dbReference type="ChEBI" id="CHEBI:43474"/>
        <dbReference type="ChEBI" id="CHEBI:58228"/>
        <dbReference type="ChEBI" id="CHEBI:456216"/>
        <dbReference type="EC" id="6.3.4.16"/>
    </reaction>
</comment>
<dbReference type="Pfam" id="PF25596">
    <property type="entry name" value="CPSase_L_D1"/>
    <property type="match status" value="2"/>
</dbReference>
<dbReference type="UniPathway" id="UPA00070">
    <property type="reaction ID" value="UER00115"/>
</dbReference>
<dbReference type="Gene3D" id="3.40.50.1380">
    <property type="entry name" value="Methylglyoxal synthase-like domain"/>
    <property type="match status" value="1"/>
</dbReference>
<dbReference type="GO" id="GO:0004087">
    <property type="term" value="F:carbamoyl-phosphate synthase (ammonia) activity"/>
    <property type="evidence" value="ECO:0007669"/>
    <property type="project" value="UniProtKB-EC"/>
</dbReference>
<dbReference type="InterPro" id="IPR011607">
    <property type="entry name" value="MGS-like_dom"/>
</dbReference>
<feature type="region of interest" description="Carboxyphosphate synthetic domain" evidence="19">
    <location>
        <begin position="1"/>
        <end position="403"/>
    </location>
</feature>
<gene>
    <name evidence="19 22" type="primary">carB</name>
    <name evidence="22" type="ORF">FKY71_08500</name>
</gene>
<protein>
    <recommendedName>
        <fullName evidence="19">Carbamoyl phosphate synthase large chain</fullName>
        <ecNumber evidence="19">6.3.4.16</ecNumber>
        <ecNumber evidence="19">6.3.5.5</ecNumber>
    </recommendedName>
    <alternativeName>
        <fullName evidence="19">Carbamoyl phosphate synthetase ammonia chain</fullName>
    </alternativeName>
</protein>
<dbReference type="FunFam" id="1.10.1030.10:FF:000002">
    <property type="entry name" value="Carbamoyl-phosphate synthase large chain"/>
    <property type="match status" value="1"/>
</dbReference>
<reference evidence="22 23" key="1">
    <citation type="submission" date="2019-06" db="EMBL/GenBank/DDBJ databases">
        <title>Metagenome assembled Genome of Spiribacter salinus SL48-SHIP from the microbial mat of Salt Lake 48 (Novosibirsk region, Russia).</title>
        <authorList>
            <person name="Shipova A."/>
            <person name="Rozanov A.S."/>
            <person name="Bryanskaya A.V."/>
            <person name="Peltek S.E."/>
        </authorList>
    </citation>
    <scope>NUCLEOTIDE SEQUENCE [LARGE SCALE GENOMIC DNA]</scope>
    <source>
        <strain evidence="22">SL48-SHIP-2</strain>
    </source>
</reference>
<comment type="subunit">
    <text evidence="18 19">Composed of two chains; the small (or glutamine) chain promotes the hydrolysis of glutamine to ammonia, which is used by the large (or ammonia) chain to synthesize carbamoyl phosphate. Tetramer of heterodimers (alpha,beta)4.</text>
</comment>
<dbReference type="UniPathway" id="UPA00068">
    <property type="reaction ID" value="UER00171"/>
</dbReference>
<feature type="binding site" evidence="19">
    <location>
        <position position="840"/>
    </location>
    <ligand>
        <name>Mg(2+)</name>
        <dbReference type="ChEBI" id="CHEBI:18420"/>
        <label>3</label>
    </ligand>
</feature>
<dbReference type="GO" id="GO:0005524">
    <property type="term" value="F:ATP binding"/>
    <property type="evidence" value="ECO:0007669"/>
    <property type="project" value="UniProtKB-UniRule"/>
</dbReference>
<dbReference type="InterPro" id="IPR006275">
    <property type="entry name" value="CPSase_lsu"/>
</dbReference>
<comment type="pathway">
    <text evidence="2 19">Pyrimidine metabolism; UMP biosynthesis via de novo pathway; (S)-dihydroorotate from bicarbonate: step 1/3.</text>
</comment>
<evidence type="ECO:0000259" key="21">
    <source>
        <dbReference type="PROSITE" id="PS51855"/>
    </source>
</evidence>
<feature type="binding site" evidence="19">
    <location>
        <position position="299"/>
    </location>
    <ligand>
        <name>Mg(2+)</name>
        <dbReference type="ChEBI" id="CHEBI:18420"/>
        <label>1</label>
    </ligand>
</feature>
<feature type="domain" description="ATP-grasp" evidence="20">
    <location>
        <begin position="678"/>
        <end position="869"/>
    </location>
</feature>
<dbReference type="SMART" id="SM01096">
    <property type="entry name" value="CPSase_L_D3"/>
    <property type="match status" value="1"/>
</dbReference>
<evidence type="ECO:0000256" key="9">
    <source>
        <dbReference type="ARBA" id="ARBA00022737"/>
    </source>
</evidence>
<dbReference type="Pfam" id="PF02786">
    <property type="entry name" value="CPSase_L_D2"/>
    <property type="match status" value="2"/>
</dbReference>
<dbReference type="NCBIfam" id="TIGR01369">
    <property type="entry name" value="CPSaseII_lrg"/>
    <property type="match status" value="1"/>
</dbReference>
<keyword evidence="5 19" id="KW-0055">Arginine biosynthesis</keyword>
<feature type="binding site" evidence="19">
    <location>
        <position position="169"/>
    </location>
    <ligand>
        <name>ATP</name>
        <dbReference type="ChEBI" id="CHEBI:30616"/>
        <label>1</label>
    </ligand>
</feature>
<dbReference type="Gene3D" id="3.30.470.20">
    <property type="entry name" value="ATP-grasp fold, B domain"/>
    <property type="match status" value="2"/>
</dbReference>
<feature type="binding site" evidence="19">
    <location>
        <position position="299"/>
    </location>
    <ligand>
        <name>Mn(2+)</name>
        <dbReference type="ChEBI" id="CHEBI:29035"/>
        <label>2</label>
    </ligand>
</feature>
<evidence type="ECO:0000256" key="19">
    <source>
        <dbReference type="HAMAP-Rule" id="MF_01210"/>
    </source>
</evidence>
<keyword evidence="6 19" id="KW-0436">Ligase</keyword>
<dbReference type="SUPFAM" id="SSF48108">
    <property type="entry name" value="Carbamoyl phosphate synthetase, large subunit connection domain"/>
    <property type="match status" value="1"/>
</dbReference>
<feature type="binding site" evidence="19">
    <location>
        <position position="760"/>
    </location>
    <ligand>
        <name>ATP</name>
        <dbReference type="ChEBI" id="CHEBI:30616"/>
        <label>2</label>
    </ligand>
</feature>
<dbReference type="FunFam" id="3.30.470.20:FF:000007">
    <property type="entry name" value="Carbamoyl-phosphate synthase large chain"/>
    <property type="match status" value="1"/>
</dbReference>
<feature type="binding site" evidence="19">
    <location>
        <position position="208"/>
    </location>
    <ligand>
        <name>ATP</name>
        <dbReference type="ChEBI" id="CHEBI:30616"/>
        <label>1</label>
    </ligand>
</feature>
<feature type="binding site" evidence="19">
    <location>
        <position position="285"/>
    </location>
    <ligand>
        <name>Mn(2+)</name>
        <dbReference type="ChEBI" id="CHEBI:29035"/>
        <label>1</label>
    </ligand>
</feature>
<evidence type="ECO:0000256" key="10">
    <source>
        <dbReference type="ARBA" id="ARBA00022741"/>
    </source>
</evidence>
<feature type="binding site" evidence="19">
    <location>
        <position position="842"/>
    </location>
    <ligand>
        <name>Mg(2+)</name>
        <dbReference type="ChEBI" id="CHEBI:18420"/>
        <label>4</label>
    </ligand>
</feature>
<dbReference type="SUPFAM" id="SSF52335">
    <property type="entry name" value="Methylglyoxal synthase-like"/>
    <property type="match status" value="1"/>
</dbReference>
<keyword evidence="11 19" id="KW-0067">ATP-binding</keyword>
<dbReference type="GO" id="GO:0044205">
    <property type="term" value="P:'de novo' UMP biosynthetic process"/>
    <property type="evidence" value="ECO:0007669"/>
    <property type="project" value="UniProtKB-UniRule"/>
</dbReference>
<comment type="domain">
    <text evidence="19">The large subunit is composed of 2 ATP-grasp domains that are involved in binding the 2 ATP molecules needed for carbamoyl phosphate synthesis. The N-terminal ATP-grasp domain (referred to as the carboxyphosphate synthetic component) catalyzes the ATP-dependent phosphorylation of hydrogencarbonate to carboxyphosphate and the subsequent nucleophilic attack by ammonia to form a carbamate intermediate. The C-terminal ATP-grasp domain (referred to as the carbamoyl phosphate synthetic component) then catalyzes the phosphorylation of carbamate with the second ATP to form the end product carbamoyl phosphate. The reactive and unstable enzyme intermediates are sequentially channeled from one active site to the next through the interior of the protein over a distance of at least 96 A.</text>
</comment>
<feature type="binding site" evidence="19">
    <location>
        <position position="828"/>
    </location>
    <ligand>
        <name>ATP</name>
        <dbReference type="ChEBI" id="CHEBI:30616"/>
        <label>2</label>
    </ligand>
</feature>
<feature type="domain" description="ATP-grasp" evidence="20">
    <location>
        <begin position="133"/>
        <end position="328"/>
    </location>
</feature>
<evidence type="ECO:0000256" key="16">
    <source>
        <dbReference type="ARBA" id="ARBA00048816"/>
    </source>
</evidence>
<keyword evidence="7 19" id="KW-0028">Amino-acid biosynthesis</keyword>
<dbReference type="SUPFAM" id="SSF52440">
    <property type="entry name" value="PreATP-grasp domain"/>
    <property type="match status" value="2"/>
</dbReference>
<dbReference type="PROSITE" id="PS51855">
    <property type="entry name" value="MGS"/>
    <property type="match status" value="1"/>
</dbReference>
<feature type="binding site" evidence="19">
    <location>
        <position position="755"/>
    </location>
    <ligand>
        <name>ATP</name>
        <dbReference type="ChEBI" id="CHEBI:30616"/>
        <label>2</label>
    </ligand>
</feature>
<dbReference type="AlphaFoldDB" id="A0A540VRR5"/>
<keyword evidence="8" id="KW-0479">Metal-binding</keyword>
<dbReference type="EC" id="6.3.4.16" evidence="19"/>
<evidence type="ECO:0000256" key="4">
    <source>
        <dbReference type="ARBA" id="ARBA00009799"/>
    </source>
</evidence>
<dbReference type="Proteomes" id="UP000315400">
    <property type="component" value="Unassembled WGS sequence"/>
</dbReference>
<dbReference type="FunFam" id="3.40.50.20:FF:000001">
    <property type="entry name" value="Carbamoyl-phosphate synthase large chain"/>
    <property type="match status" value="1"/>
</dbReference>
<feature type="binding site" evidence="19">
    <location>
        <position position="301"/>
    </location>
    <ligand>
        <name>Mn(2+)</name>
        <dbReference type="ChEBI" id="CHEBI:29035"/>
        <label>2</label>
    </ligand>
</feature>
<organism evidence="22 23">
    <name type="scientific">Spiribacter salinus</name>
    <dbReference type="NCBI Taxonomy" id="1335746"/>
    <lineage>
        <taxon>Bacteria</taxon>
        <taxon>Pseudomonadati</taxon>
        <taxon>Pseudomonadota</taxon>
        <taxon>Gammaproteobacteria</taxon>
        <taxon>Chromatiales</taxon>
        <taxon>Ectothiorhodospiraceae</taxon>
        <taxon>Spiribacter</taxon>
    </lineage>
</organism>
<comment type="similarity">
    <text evidence="4 19">Belongs to the CarB family.</text>
</comment>
<dbReference type="GO" id="GO:0046872">
    <property type="term" value="F:metal ion binding"/>
    <property type="evidence" value="ECO:0007669"/>
    <property type="project" value="UniProtKB-KW"/>
</dbReference>
<dbReference type="InterPro" id="IPR036897">
    <property type="entry name" value="CarbamoylP_synth_lsu_oligo_sf"/>
</dbReference>
<feature type="binding site" evidence="19">
    <location>
        <position position="840"/>
    </location>
    <ligand>
        <name>ATP</name>
        <dbReference type="ChEBI" id="CHEBI:30616"/>
        <label>2</label>
    </ligand>
</feature>
<dbReference type="Pfam" id="PF02787">
    <property type="entry name" value="CPSase_L_D3"/>
    <property type="match status" value="1"/>
</dbReference>
<dbReference type="PANTHER" id="PTHR11405">
    <property type="entry name" value="CARBAMOYLTRANSFERASE FAMILY MEMBER"/>
    <property type="match status" value="1"/>
</dbReference>
<dbReference type="SMART" id="SM00851">
    <property type="entry name" value="MGS"/>
    <property type="match status" value="1"/>
</dbReference>
<feature type="binding site" evidence="19">
    <location>
        <position position="840"/>
    </location>
    <ligand>
        <name>Mn(2+)</name>
        <dbReference type="ChEBI" id="CHEBI:29035"/>
        <label>3</label>
    </ligand>
</feature>
<dbReference type="FunFam" id="3.40.50.20:FF:000003">
    <property type="entry name" value="Carbamoyl-phosphate synthase large chain"/>
    <property type="match status" value="1"/>
</dbReference>
<dbReference type="FunFam" id="3.30.470.20:FF:000013">
    <property type="entry name" value="Carbamoyl-phosphate synthase large chain"/>
    <property type="match status" value="1"/>
</dbReference>
<dbReference type="EMBL" id="VIFK01000060">
    <property type="protein sequence ID" value="TQE99454.1"/>
    <property type="molecule type" value="Genomic_DNA"/>
</dbReference>
<dbReference type="PRINTS" id="PR00098">
    <property type="entry name" value="CPSASE"/>
</dbReference>
<dbReference type="PROSITE" id="PS51257">
    <property type="entry name" value="PROKAR_LIPOPROTEIN"/>
    <property type="match status" value="1"/>
</dbReference>
<dbReference type="HAMAP" id="MF_01210_B">
    <property type="entry name" value="CPSase_L_chain_B"/>
    <property type="match status" value="1"/>
</dbReference>